<dbReference type="Proteomes" id="UP000193689">
    <property type="component" value="Unassembled WGS sequence"/>
</dbReference>
<keyword evidence="2" id="KW-0812">Transmembrane</keyword>
<dbReference type="STRING" id="1141098.A0A1Y2DS07"/>
<feature type="transmembrane region" description="Helical" evidence="2">
    <location>
        <begin position="147"/>
        <end position="167"/>
    </location>
</feature>
<dbReference type="AlphaFoldDB" id="A0A1Y2DS07"/>
<feature type="transmembrane region" description="Helical" evidence="2">
    <location>
        <begin position="28"/>
        <end position="47"/>
    </location>
</feature>
<evidence type="ECO:0000313" key="3">
    <source>
        <dbReference type="EMBL" id="ORY62061.1"/>
    </source>
</evidence>
<evidence type="ECO:0008006" key="5">
    <source>
        <dbReference type="Google" id="ProtNLM"/>
    </source>
</evidence>
<evidence type="ECO:0000313" key="4">
    <source>
        <dbReference type="Proteomes" id="UP000193689"/>
    </source>
</evidence>
<protein>
    <recommendedName>
        <fullName evidence="5">Microtubule associated protein</fullName>
    </recommendedName>
</protein>
<name>A0A1Y2DS07_9PEZI</name>
<feature type="transmembrane region" description="Helical" evidence="2">
    <location>
        <begin position="179"/>
        <end position="203"/>
    </location>
</feature>
<dbReference type="EMBL" id="MCFJ01000009">
    <property type="protein sequence ID" value="ORY62061.1"/>
    <property type="molecule type" value="Genomic_DNA"/>
</dbReference>
<feature type="region of interest" description="Disordered" evidence="1">
    <location>
        <begin position="329"/>
        <end position="362"/>
    </location>
</feature>
<feature type="transmembrane region" description="Helical" evidence="2">
    <location>
        <begin position="117"/>
        <end position="135"/>
    </location>
</feature>
<dbReference type="GeneID" id="63780229"/>
<sequence>MDVSNRPPANSFVTFARKIYKPVGFSKGYNFILWFIFLGAFLGFTLARLQYLDFYGNFCRPGNNGAGPGECFYWLQGHYRVGMILHLGCILPAALLACIQFIPVVRYKAMIVHRVNGHVVILLSLVATAGAFMVARRSYGGGIDIQVGVGLLGIGFLVALVIAYINIKRLQIEQHRAWMLRAWFWAGSIITVRIIMILAALILPMTGTYYVAQPCDKIQWTFNQGGLSNDQMLLSYPACAAFLSGEVMDQHATAKVDFSGAQDAIQVSAAFDFIFGTALWLAFALHVIGVELYLHLTPAEAERLRKVSYQKQLEAGMKHPGRAGLTADRLGDAPIWTPHNDNSSRQDEPARSWSVAPQGITE</sequence>
<proteinExistence type="predicted"/>
<evidence type="ECO:0000256" key="2">
    <source>
        <dbReference type="SAM" id="Phobius"/>
    </source>
</evidence>
<gene>
    <name evidence="3" type="ORF">BCR38DRAFT_486337</name>
</gene>
<dbReference type="RefSeq" id="XP_040713897.1">
    <property type="nucleotide sequence ID" value="XM_040864017.1"/>
</dbReference>
<keyword evidence="4" id="KW-1185">Reference proteome</keyword>
<comment type="caution">
    <text evidence="3">The sequence shown here is derived from an EMBL/GenBank/DDBJ whole genome shotgun (WGS) entry which is preliminary data.</text>
</comment>
<dbReference type="InParanoid" id="A0A1Y2DS07"/>
<accession>A0A1Y2DS07</accession>
<organism evidence="3 4">
    <name type="scientific">Pseudomassariella vexata</name>
    <dbReference type="NCBI Taxonomy" id="1141098"/>
    <lineage>
        <taxon>Eukaryota</taxon>
        <taxon>Fungi</taxon>
        <taxon>Dikarya</taxon>
        <taxon>Ascomycota</taxon>
        <taxon>Pezizomycotina</taxon>
        <taxon>Sordariomycetes</taxon>
        <taxon>Xylariomycetidae</taxon>
        <taxon>Amphisphaeriales</taxon>
        <taxon>Pseudomassariaceae</taxon>
        <taxon>Pseudomassariella</taxon>
    </lineage>
</organism>
<reference evidence="3 4" key="1">
    <citation type="submission" date="2016-07" db="EMBL/GenBank/DDBJ databases">
        <title>Pervasive Adenine N6-methylation of Active Genes in Fungi.</title>
        <authorList>
            <consortium name="DOE Joint Genome Institute"/>
            <person name="Mondo S.J."/>
            <person name="Dannebaum R.O."/>
            <person name="Kuo R.C."/>
            <person name="Labutti K."/>
            <person name="Haridas S."/>
            <person name="Kuo A."/>
            <person name="Salamov A."/>
            <person name="Ahrendt S.R."/>
            <person name="Lipzen A."/>
            <person name="Sullivan W."/>
            <person name="Andreopoulos W.B."/>
            <person name="Clum A."/>
            <person name="Lindquist E."/>
            <person name="Daum C."/>
            <person name="Ramamoorthy G.K."/>
            <person name="Gryganskyi A."/>
            <person name="Culley D."/>
            <person name="Magnuson J.K."/>
            <person name="James T.Y."/>
            <person name="O'Malley M.A."/>
            <person name="Stajich J.E."/>
            <person name="Spatafora J.W."/>
            <person name="Visel A."/>
            <person name="Grigoriev I.V."/>
        </authorList>
    </citation>
    <scope>NUCLEOTIDE SEQUENCE [LARGE SCALE GENOMIC DNA]</scope>
    <source>
        <strain evidence="3 4">CBS 129021</strain>
    </source>
</reference>
<keyword evidence="2" id="KW-0472">Membrane</keyword>
<dbReference type="OrthoDB" id="193478at2759"/>
<dbReference type="Pfam" id="PF10067">
    <property type="entry name" value="DUF2306"/>
    <property type="match status" value="1"/>
</dbReference>
<feature type="transmembrane region" description="Helical" evidence="2">
    <location>
        <begin position="273"/>
        <end position="296"/>
    </location>
</feature>
<evidence type="ECO:0000256" key="1">
    <source>
        <dbReference type="SAM" id="MobiDB-lite"/>
    </source>
</evidence>
<feature type="transmembrane region" description="Helical" evidence="2">
    <location>
        <begin position="83"/>
        <end position="105"/>
    </location>
</feature>
<dbReference type="InterPro" id="IPR018750">
    <property type="entry name" value="DUF2306_membrane"/>
</dbReference>
<keyword evidence="2" id="KW-1133">Transmembrane helix</keyword>